<evidence type="ECO:0000313" key="4">
    <source>
        <dbReference type="Proteomes" id="UP000663929"/>
    </source>
</evidence>
<organism evidence="3 4">
    <name type="scientific">Sulfidibacter corallicola</name>
    <dbReference type="NCBI Taxonomy" id="2818388"/>
    <lineage>
        <taxon>Bacteria</taxon>
        <taxon>Pseudomonadati</taxon>
        <taxon>Acidobacteriota</taxon>
        <taxon>Holophagae</taxon>
        <taxon>Acanthopleuribacterales</taxon>
        <taxon>Acanthopleuribacteraceae</taxon>
        <taxon>Sulfidibacter</taxon>
    </lineage>
</organism>
<dbReference type="Proteomes" id="UP000663929">
    <property type="component" value="Chromosome"/>
</dbReference>
<evidence type="ECO:0000259" key="2">
    <source>
        <dbReference type="Pfam" id="PF10040"/>
    </source>
</evidence>
<feature type="compositionally biased region" description="Basic and acidic residues" evidence="1">
    <location>
        <begin position="8"/>
        <end position="22"/>
    </location>
</feature>
<accession>A0A8A4TRM9</accession>
<protein>
    <submittedName>
        <fullName evidence="3">CRISPR system precrRNA processing endoribonuclease RAMP protein Cas6</fullName>
    </submittedName>
</protein>
<dbReference type="AlphaFoldDB" id="A0A8A4TRM9"/>
<dbReference type="Gene3D" id="3.30.70.1900">
    <property type="match status" value="1"/>
</dbReference>
<evidence type="ECO:0000256" key="1">
    <source>
        <dbReference type="SAM" id="MobiDB-lite"/>
    </source>
</evidence>
<dbReference type="RefSeq" id="WP_237381787.1">
    <property type="nucleotide sequence ID" value="NZ_CP071793.1"/>
</dbReference>
<name>A0A8A4TRM9_SULCO</name>
<evidence type="ECO:0000313" key="3">
    <source>
        <dbReference type="EMBL" id="QTD51661.1"/>
    </source>
</evidence>
<dbReference type="KEGG" id="scor:J3U87_04255"/>
<keyword evidence="4" id="KW-1185">Reference proteome</keyword>
<feature type="domain" description="CRISPR-associated protein Cas6 C-terminal" evidence="2">
    <location>
        <begin position="215"/>
        <end position="335"/>
    </location>
</feature>
<dbReference type="EMBL" id="CP071793">
    <property type="protein sequence ID" value="QTD51661.1"/>
    <property type="molecule type" value="Genomic_DNA"/>
</dbReference>
<dbReference type="InterPro" id="IPR019267">
    <property type="entry name" value="CRISPR-assoc_Cas6_C"/>
</dbReference>
<proteinExistence type="predicted"/>
<sequence length="354" mass="40314">MTSLPWDQDPKPAHDKTKESKDTTSPTPNPREPGLPMSRFRMRFAVLRRAKAPHFPGHLWRSMLTRHWRNHFCELGHGTCVGCEHPRTCLFGQLFENQDRDFQMPLVRGSKPPNPWVIRPSLKADWHQLLVGRTVEVDFSLFGSGPYDVARLFDGLQSMQARSFQFGSGRLRLRRVIQLSLSGERLATWDGAWQEPPQTPDAMVIPPAPRRVRLVFETPTRLKFAKELVYPDTFAFHMMFRVLTRRISMLCACHGGRQPRADFRALIKEAAAIRGVTADLSWRDGDFPGKHKRAMGGLVGILTLEGDRLEPFWPWLWLGQFVGVGKGAPIGLGRYRLEVEDAVRSPSEESRGTV</sequence>
<feature type="region of interest" description="Disordered" evidence="1">
    <location>
        <begin position="1"/>
        <end position="36"/>
    </location>
</feature>
<dbReference type="Pfam" id="PF10040">
    <property type="entry name" value="CRISPR_Cas6"/>
    <property type="match status" value="1"/>
</dbReference>
<gene>
    <name evidence="3" type="primary">cas6</name>
    <name evidence="3" type="ORF">J3U87_04255</name>
</gene>
<reference evidence="3" key="1">
    <citation type="submission" date="2021-03" db="EMBL/GenBank/DDBJ databases">
        <title>Acanthopleuribacteraceae sp. M133.</title>
        <authorList>
            <person name="Wang G."/>
        </authorList>
    </citation>
    <scope>NUCLEOTIDE SEQUENCE</scope>
    <source>
        <strain evidence="3">M133</strain>
    </source>
</reference>